<organism evidence="1 2">
    <name type="scientific">Vibrio thalassae</name>
    <dbReference type="NCBI Taxonomy" id="1243014"/>
    <lineage>
        <taxon>Bacteria</taxon>
        <taxon>Pseudomonadati</taxon>
        <taxon>Pseudomonadota</taxon>
        <taxon>Gammaproteobacteria</taxon>
        <taxon>Vibrionales</taxon>
        <taxon>Vibrionaceae</taxon>
        <taxon>Vibrio</taxon>
    </lineage>
</organism>
<evidence type="ECO:0000313" key="2">
    <source>
        <dbReference type="Proteomes" id="UP000219336"/>
    </source>
</evidence>
<gene>
    <name evidence="1" type="ORF">VTH8203_03047</name>
</gene>
<keyword evidence="2" id="KW-1185">Reference proteome</keyword>
<reference evidence="2" key="1">
    <citation type="submission" date="2016-06" db="EMBL/GenBank/DDBJ databases">
        <authorList>
            <person name="Rodrigo-Torres L."/>
            <person name="Arahal R.D."/>
            <person name="Lucena T."/>
        </authorList>
    </citation>
    <scope>NUCLEOTIDE SEQUENCE [LARGE SCALE GENOMIC DNA]</scope>
    <source>
        <strain evidence="2">CECT8203</strain>
    </source>
</reference>
<accession>A0A240EN49</accession>
<proteinExistence type="predicted"/>
<dbReference type="EMBL" id="OANU01000056">
    <property type="protein sequence ID" value="SNX49400.1"/>
    <property type="molecule type" value="Genomic_DNA"/>
</dbReference>
<protein>
    <submittedName>
        <fullName evidence="1">Uncharacterized protein</fullName>
    </submittedName>
</protein>
<dbReference type="RefSeq" id="WP_096994467.1">
    <property type="nucleotide sequence ID" value="NZ_JBHSII010000001.1"/>
</dbReference>
<name>A0A240EN49_9VIBR</name>
<sequence>MDTTLTRMMLISESLLVRFGFNIMIAKIFKSGFFIVGKASYVNIALTYGLENGFSVDILPNKEFAALTSDVAPFDFSRSPDWEEKLLIVLKSALKKNNAIGKKLRIKTKFREISSIQLHRLQQG</sequence>
<evidence type="ECO:0000313" key="1">
    <source>
        <dbReference type="EMBL" id="SNX49400.1"/>
    </source>
</evidence>
<dbReference type="AlphaFoldDB" id="A0A240EN49"/>
<dbReference type="OrthoDB" id="10014972at2"/>
<dbReference type="Proteomes" id="UP000219336">
    <property type="component" value="Unassembled WGS sequence"/>
</dbReference>